<accession>A0ABN6L2E2</accession>
<evidence type="ECO:0000313" key="1">
    <source>
        <dbReference type="EMBL" id="BDB95913.1"/>
    </source>
</evidence>
<reference evidence="1" key="1">
    <citation type="submission" date="2021-10" db="EMBL/GenBank/DDBJ databases">
        <title>Genome Sequence of The Candidatus Hydrogeosomobacter endosymbioticus, an Intracellular Bacterial Symbiont of the Anaerobic Ciliate GW7.</title>
        <authorList>
            <person name="Shiohama Y."/>
            <person name="Shinzato N."/>
        </authorList>
    </citation>
    <scope>NUCLEOTIDE SEQUENCE [LARGE SCALE GENOMIC DNA]</scope>
    <source>
        <strain evidence="1">200920</strain>
    </source>
</reference>
<dbReference type="Proteomes" id="UP001320209">
    <property type="component" value="Chromosome"/>
</dbReference>
<dbReference type="RefSeq" id="WP_236865150.1">
    <property type="nucleotide sequence ID" value="NZ_AP025225.1"/>
</dbReference>
<gene>
    <name evidence="1" type="ORF">HYD_0460</name>
</gene>
<proteinExistence type="predicted"/>
<dbReference type="NCBIfam" id="TIGR02215">
    <property type="entry name" value="phage_chp_gp8"/>
    <property type="match status" value="1"/>
</dbReference>
<dbReference type="InterPro" id="IPR011738">
    <property type="entry name" value="Phage_CHP"/>
</dbReference>
<sequence>MDIKIIKESDKRLLSIAEIRGIMRISHDKDDWLLDHLMLSATDIVEKELERSMLTKIIHVSHENTRVILPYGPVSEIISVVCNGKELNEDEYKKTSRGDSFVIEVPFRWRKVRMEVKYKAGFGSEPKDVPSSMRHAVLNTLCYLYENRSSVDRNKLLDQIRIAGAQKRYALT</sequence>
<dbReference type="Gene3D" id="1.10.3230.30">
    <property type="entry name" value="Phage gp6-like head-tail connector protein"/>
    <property type="match status" value="1"/>
</dbReference>
<protein>
    <recommendedName>
        <fullName evidence="3">Phage gp6-like head-tail connector protein</fullName>
    </recommendedName>
</protein>
<evidence type="ECO:0000313" key="2">
    <source>
        <dbReference type="Proteomes" id="UP001320209"/>
    </source>
</evidence>
<keyword evidence="2" id="KW-1185">Reference proteome</keyword>
<name>A0ABN6L2E2_9PROT</name>
<evidence type="ECO:0008006" key="3">
    <source>
        <dbReference type="Google" id="ProtNLM"/>
    </source>
</evidence>
<dbReference type="EMBL" id="AP025225">
    <property type="protein sequence ID" value="BDB95913.1"/>
    <property type="molecule type" value="Genomic_DNA"/>
</dbReference>
<organism evidence="1 2">
    <name type="scientific">Candidatus Hydrogenosomobacter endosymbioticus</name>
    <dbReference type="NCBI Taxonomy" id="2558174"/>
    <lineage>
        <taxon>Bacteria</taxon>
        <taxon>Pseudomonadati</taxon>
        <taxon>Pseudomonadota</taxon>
        <taxon>Alphaproteobacteria</taxon>
        <taxon>Holosporales</taxon>
        <taxon>Holosporaceae</taxon>
        <taxon>Candidatus Hydrogenosomobacter</taxon>
    </lineage>
</organism>